<dbReference type="GO" id="GO:0008198">
    <property type="term" value="F:ferrous iron binding"/>
    <property type="evidence" value="ECO:0007669"/>
    <property type="project" value="TreeGrafter"/>
</dbReference>
<name>G2R465_THETT</name>
<keyword evidence="5" id="KW-1185">Reference proteome</keyword>
<evidence type="ECO:0000256" key="2">
    <source>
        <dbReference type="SAM" id="MobiDB-lite"/>
    </source>
</evidence>
<dbReference type="OrthoDB" id="2163491at2759"/>
<dbReference type="GO" id="GO:0006307">
    <property type="term" value="P:DNA alkylation repair"/>
    <property type="evidence" value="ECO:0007669"/>
    <property type="project" value="TreeGrafter"/>
</dbReference>
<dbReference type="RefSeq" id="XP_003651543.1">
    <property type="nucleotide sequence ID" value="XM_003651495.1"/>
</dbReference>
<dbReference type="Proteomes" id="UP000008181">
    <property type="component" value="Chromosome 2"/>
</dbReference>
<dbReference type="HOGENOM" id="CLU_012627_1_0_1"/>
<feature type="region of interest" description="Disordered" evidence="2">
    <location>
        <begin position="1"/>
        <end position="102"/>
    </location>
</feature>
<dbReference type="EMBL" id="CP003010">
    <property type="protein sequence ID" value="AEO65207.1"/>
    <property type="molecule type" value="Genomic_DNA"/>
</dbReference>
<dbReference type="KEGG" id="ttt:THITE_2047514"/>
<dbReference type="InterPro" id="IPR027450">
    <property type="entry name" value="AlkB-like"/>
</dbReference>
<reference evidence="4 5" key="1">
    <citation type="journal article" date="2011" name="Nat. Biotechnol.">
        <title>Comparative genomic analysis of the thermophilic biomass-degrading fungi Myceliophthora thermophila and Thielavia terrestris.</title>
        <authorList>
            <person name="Berka R.M."/>
            <person name="Grigoriev I.V."/>
            <person name="Otillar R."/>
            <person name="Salamov A."/>
            <person name="Grimwood J."/>
            <person name="Reid I."/>
            <person name="Ishmael N."/>
            <person name="John T."/>
            <person name="Darmond C."/>
            <person name="Moisan M.-C."/>
            <person name="Henrissat B."/>
            <person name="Coutinho P.M."/>
            <person name="Lombard V."/>
            <person name="Natvig D.O."/>
            <person name="Lindquist E."/>
            <person name="Schmutz J."/>
            <person name="Lucas S."/>
            <person name="Harris P."/>
            <person name="Powlowski J."/>
            <person name="Bellemare A."/>
            <person name="Taylor D."/>
            <person name="Butler G."/>
            <person name="de Vries R.P."/>
            <person name="Allijn I.E."/>
            <person name="van den Brink J."/>
            <person name="Ushinsky S."/>
            <person name="Storms R."/>
            <person name="Powell A.J."/>
            <person name="Paulsen I.T."/>
            <person name="Elbourne L.D.H."/>
            <person name="Baker S.E."/>
            <person name="Magnuson J."/>
            <person name="LaBoissiere S."/>
            <person name="Clutterbuck A.J."/>
            <person name="Martinez D."/>
            <person name="Wogulis M."/>
            <person name="de Leon A.L."/>
            <person name="Rey M.W."/>
            <person name="Tsang A."/>
        </authorList>
    </citation>
    <scope>NUCLEOTIDE SEQUENCE [LARGE SCALE GENOMIC DNA]</scope>
    <source>
        <strain evidence="5">ATCC 38088 / NRRL 8126</strain>
    </source>
</reference>
<dbReference type="PANTHER" id="PTHR31573">
    <property type="entry name" value="ALPHA-KETOGLUTARATE-DEPENDENT DIOXYGENASE ALKB HOMOLOG 2"/>
    <property type="match status" value="1"/>
</dbReference>
<dbReference type="STRING" id="578455.G2R465"/>
<feature type="domain" description="Alpha-ketoglutarate-dependent dioxygenase AlkB-like" evidence="3">
    <location>
        <begin position="539"/>
        <end position="710"/>
    </location>
</feature>
<dbReference type="Pfam" id="PF13532">
    <property type="entry name" value="2OG-FeII_Oxy_2"/>
    <property type="match status" value="1"/>
</dbReference>
<feature type="compositionally biased region" description="Polar residues" evidence="2">
    <location>
        <begin position="1"/>
        <end position="12"/>
    </location>
</feature>
<dbReference type="InterPro" id="IPR037151">
    <property type="entry name" value="AlkB-like_sf"/>
</dbReference>
<proteinExistence type="predicted"/>
<dbReference type="GeneID" id="11518767"/>
<dbReference type="AlphaFoldDB" id="G2R465"/>
<dbReference type="eggNOG" id="ENOG502RXDU">
    <property type="taxonomic scope" value="Eukaryota"/>
</dbReference>
<dbReference type="InterPro" id="IPR032852">
    <property type="entry name" value="ALKBH2"/>
</dbReference>
<evidence type="ECO:0000259" key="3">
    <source>
        <dbReference type="Pfam" id="PF13532"/>
    </source>
</evidence>
<dbReference type="Gene3D" id="2.60.120.590">
    <property type="entry name" value="Alpha-ketoglutarate-dependent dioxygenase AlkB-like"/>
    <property type="match status" value="1"/>
</dbReference>
<evidence type="ECO:0000313" key="5">
    <source>
        <dbReference type="Proteomes" id="UP000008181"/>
    </source>
</evidence>
<dbReference type="GO" id="GO:0051747">
    <property type="term" value="F:cytosine C-5 DNA demethylase activity"/>
    <property type="evidence" value="ECO:0007669"/>
    <property type="project" value="TreeGrafter"/>
</dbReference>
<sequence>MAEALQTPSHQASVAAGAEESPDGPHPVAAMRTSSRLAAQRAQAAIKRTYENPEPTESERTIKRSRRAVLSAAENEAATDTESESSQSSQVTTDSGHAEDSQATSTLTILVSMDDATENGANGSPQIAVAKDAVVRPPAAGRPLVWANGRGSLCEALPYFKAHKGSLYSSGLVAQGMLVDREVDRLDVFGSQVVISGIGGGRVKDPQTGTMIRSKDTSDTAVSFKTAMNAFQAKSLVALIAVLGYFHITDMWKEKMIPEGAKSPVTVWRMRFEKADLTEPSWWMPAVEDATVSDTSVDLNVKAPVITCGTCETPSKEIFTAGWVCLNHKCEKFFQLRNGHAVDIKSLAYTESFLNERTPFAGEVPSVVPPLPDHTGLHGTEISLRRGFVCPDCGCCNRRVYWNRWVCENKDCQYARDAPMLPYPDALLEEENAKFEDMVMDRRARNGVNENPLNKESFVFDPFATIYQRGYLRYSQTLDLDGYLVLGSFSIFSAKDEIKSVPHGPDDLFRTLELTDIGLRRNPAAVFGHKLEGYTRHFQQNFGARYKFGVTVQSRGFSQAPDVILRALHRLIWAKTVAVAASNAFIRTLDRGTRGQDSLVTNARDFNELLALGYMEDDKINYHDDGEEELGPVIAALSLGSPSTMRFRPKRGTGFFLPTHKQLGKVCYKEVLEVPMKHGDMMVMVGTNIQKVYEHTVDPHGKRRFSLTARYIDPEKMTSQADRDDAIIKGAIPAHAQAFVYDGM</sequence>
<feature type="binding site" evidence="1">
    <location>
        <position position="623"/>
    </location>
    <ligand>
        <name>2-oxoglutarate</name>
        <dbReference type="ChEBI" id="CHEBI:16810"/>
    </ligand>
</feature>
<evidence type="ECO:0000313" key="4">
    <source>
        <dbReference type="EMBL" id="AEO65207.1"/>
    </source>
</evidence>
<feature type="binding site" evidence="1">
    <location>
        <position position="614"/>
    </location>
    <ligand>
        <name>2-oxoglutarate</name>
        <dbReference type="ChEBI" id="CHEBI:16810"/>
    </ligand>
</feature>
<accession>G2R465</accession>
<dbReference type="SUPFAM" id="SSF51197">
    <property type="entry name" value="Clavaminate synthase-like"/>
    <property type="match status" value="1"/>
</dbReference>
<evidence type="ECO:0000256" key="1">
    <source>
        <dbReference type="PIRSR" id="PIRSR632852-1"/>
    </source>
</evidence>
<dbReference type="PANTHER" id="PTHR31573:SF4">
    <property type="entry name" value="FE2OG DIOXYGENASE DOMAIN-CONTAINING PROTEIN"/>
    <property type="match status" value="1"/>
</dbReference>
<feature type="compositionally biased region" description="Low complexity" evidence="2">
    <location>
        <begin position="84"/>
        <end position="95"/>
    </location>
</feature>
<gene>
    <name evidence="4" type="ORF">THITE_2047514</name>
</gene>
<feature type="binding site" evidence="1">
    <location>
        <position position="695"/>
    </location>
    <ligand>
        <name>2-oxoglutarate</name>
        <dbReference type="ChEBI" id="CHEBI:16810"/>
    </ligand>
</feature>
<protein>
    <recommendedName>
        <fullName evidence="3">Alpha-ketoglutarate-dependent dioxygenase AlkB-like domain-containing protein</fullName>
    </recommendedName>
</protein>
<dbReference type="GO" id="GO:0035516">
    <property type="term" value="F:broad specificity oxidative DNA demethylase activity"/>
    <property type="evidence" value="ECO:0007669"/>
    <property type="project" value="TreeGrafter"/>
</dbReference>
<feature type="compositionally biased region" description="Low complexity" evidence="2">
    <location>
        <begin position="34"/>
        <end position="45"/>
    </location>
</feature>
<organism evidence="4 5">
    <name type="scientific">Thermothielavioides terrestris (strain ATCC 38088 / NRRL 8126)</name>
    <name type="common">Thielavia terrestris</name>
    <dbReference type="NCBI Taxonomy" id="578455"/>
    <lineage>
        <taxon>Eukaryota</taxon>
        <taxon>Fungi</taxon>
        <taxon>Dikarya</taxon>
        <taxon>Ascomycota</taxon>
        <taxon>Pezizomycotina</taxon>
        <taxon>Sordariomycetes</taxon>
        <taxon>Sordariomycetidae</taxon>
        <taxon>Sordariales</taxon>
        <taxon>Chaetomiaceae</taxon>
        <taxon>Thermothielavioides</taxon>
        <taxon>Thermothielavioides terrestris</taxon>
    </lineage>
</organism>